<protein>
    <submittedName>
        <fullName evidence="1">Uncharacterized protein</fullName>
    </submittedName>
</protein>
<name>A0A849AGZ2_9MICO</name>
<reference evidence="1 2" key="1">
    <citation type="submission" date="2020-05" db="EMBL/GenBank/DDBJ databases">
        <title>Flexivirga sp. ID2601S isolated from air conditioner.</title>
        <authorList>
            <person name="Kim D.H."/>
        </authorList>
    </citation>
    <scope>NUCLEOTIDE SEQUENCE [LARGE SCALE GENOMIC DNA]</scope>
    <source>
        <strain evidence="1 2">ID2601S</strain>
    </source>
</reference>
<gene>
    <name evidence="1" type="ORF">HJ588_07885</name>
</gene>
<organism evidence="1 2">
    <name type="scientific">Flexivirga aerilata</name>
    <dbReference type="NCBI Taxonomy" id="1656889"/>
    <lineage>
        <taxon>Bacteria</taxon>
        <taxon>Bacillati</taxon>
        <taxon>Actinomycetota</taxon>
        <taxon>Actinomycetes</taxon>
        <taxon>Micrococcales</taxon>
        <taxon>Dermacoccaceae</taxon>
        <taxon>Flexivirga</taxon>
    </lineage>
</organism>
<dbReference type="RefSeq" id="WP_171153729.1">
    <property type="nucleotide sequence ID" value="NZ_JABENB010000001.1"/>
</dbReference>
<proteinExistence type="predicted"/>
<dbReference type="EMBL" id="JABENB010000001">
    <property type="protein sequence ID" value="NNG39193.1"/>
    <property type="molecule type" value="Genomic_DNA"/>
</dbReference>
<evidence type="ECO:0000313" key="2">
    <source>
        <dbReference type="Proteomes" id="UP000557772"/>
    </source>
</evidence>
<evidence type="ECO:0000313" key="1">
    <source>
        <dbReference type="EMBL" id="NNG39193.1"/>
    </source>
</evidence>
<keyword evidence="2" id="KW-1185">Reference proteome</keyword>
<dbReference type="AlphaFoldDB" id="A0A849AGZ2"/>
<sequence length="95" mass="9786">MMPLLCETRAAMTPALLATPALKPARAGFEGTALFATNASNGIGGQFIVRDRALAFGARITGEVSVQVIDGDVPTYHNSKFAGGVSRSAVGRPPV</sequence>
<dbReference type="Proteomes" id="UP000557772">
    <property type="component" value="Unassembled WGS sequence"/>
</dbReference>
<accession>A0A849AGZ2</accession>
<comment type="caution">
    <text evidence="1">The sequence shown here is derived from an EMBL/GenBank/DDBJ whole genome shotgun (WGS) entry which is preliminary data.</text>
</comment>